<dbReference type="Proteomes" id="UP001194696">
    <property type="component" value="Unassembled WGS sequence"/>
</dbReference>
<proteinExistence type="predicted"/>
<evidence type="ECO:0000313" key="3">
    <source>
        <dbReference type="Proteomes" id="UP001194696"/>
    </source>
</evidence>
<dbReference type="EMBL" id="JAAAIM010001132">
    <property type="protein sequence ID" value="KAG0282050.1"/>
    <property type="molecule type" value="Genomic_DNA"/>
</dbReference>
<feature type="region of interest" description="Disordered" evidence="1">
    <location>
        <begin position="226"/>
        <end position="281"/>
    </location>
</feature>
<gene>
    <name evidence="2" type="ORF">BGZ96_000886</name>
</gene>
<evidence type="ECO:0000313" key="2">
    <source>
        <dbReference type="EMBL" id="KAG0282050.1"/>
    </source>
</evidence>
<feature type="region of interest" description="Disordered" evidence="1">
    <location>
        <begin position="162"/>
        <end position="191"/>
    </location>
</feature>
<protein>
    <submittedName>
        <fullName evidence="2">Uncharacterized protein</fullName>
    </submittedName>
</protein>
<feature type="compositionally biased region" description="Polar residues" evidence="1">
    <location>
        <begin position="103"/>
        <end position="135"/>
    </location>
</feature>
<evidence type="ECO:0000256" key="1">
    <source>
        <dbReference type="SAM" id="MobiDB-lite"/>
    </source>
</evidence>
<accession>A0ABQ7JNE6</accession>
<sequence length="281" mass="29585">NAKMDTPPLLSELERKPDMHIHEGTNPSVRPRNPSVRSSMCNKICWLFCKSKKKAANVNPNEVPHELVMQNRHQHAAVQAAGNTSTKGDNKRPGSVNHGPLSGTASGGSVSQQVNHNPSGSDHATPASDTIQHGSASRAMPSTEISPIVNQGEIELPESAASVFPSSPVQEGYTSPPPMSSSSIATPVGNEISVETQCDLFSRVEQDEPVSQIENELTDNIAPAVASNAAFSRPAPLKVDEKLSEDSTSASPPSIAQDESSPPPSLGSSSIDSESPGTFRV</sequence>
<feature type="region of interest" description="Disordered" evidence="1">
    <location>
        <begin position="73"/>
        <end position="141"/>
    </location>
</feature>
<keyword evidence="3" id="KW-1185">Reference proteome</keyword>
<feature type="compositionally biased region" description="Basic and acidic residues" evidence="1">
    <location>
        <begin position="12"/>
        <end position="23"/>
    </location>
</feature>
<feature type="non-terminal residue" evidence="2">
    <location>
        <position position="1"/>
    </location>
</feature>
<organism evidence="2 3">
    <name type="scientific">Linnemannia gamsii</name>
    <dbReference type="NCBI Taxonomy" id="64522"/>
    <lineage>
        <taxon>Eukaryota</taxon>
        <taxon>Fungi</taxon>
        <taxon>Fungi incertae sedis</taxon>
        <taxon>Mucoromycota</taxon>
        <taxon>Mortierellomycotina</taxon>
        <taxon>Mortierellomycetes</taxon>
        <taxon>Mortierellales</taxon>
        <taxon>Mortierellaceae</taxon>
        <taxon>Linnemannia</taxon>
    </lineage>
</organism>
<name>A0ABQ7JNE6_9FUNG</name>
<comment type="caution">
    <text evidence="2">The sequence shown here is derived from an EMBL/GenBank/DDBJ whole genome shotgun (WGS) entry which is preliminary data.</text>
</comment>
<feature type="compositionally biased region" description="Polar residues" evidence="1">
    <location>
        <begin position="164"/>
        <end position="173"/>
    </location>
</feature>
<feature type="compositionally biased region" description="Low complexity" evidence="1">
    <location>
        <begin position="266"/>
        <end position="281"/>
    </location>
</feature>
<feature type="compositionally biased region" description="Polar residues" evidence="1">
    <location>
        <begin position="246"/>
        <end position="259"/>
    </location>
</feature>
<reference evidence="2 3" key="1">
    <citation type="journal article" date="2020" name="Fungal Divers.">
        <title>Resolving the Mortierellaceae phylogeny through synthesis of multi-gene phylogenetics and phylogenomics.</title>
        <authorList>
            <person name="Vandepol N."/>
            <person name="Liber J."/>
            <person name="Desiro A."/>
            <person name="Na H."/>
            <person name="Kennedy M."/>
            <person name="Barry K."/>
            <person name="Grigoriev I.V."/>
            <person name="Miller A.N."/>
            <person name="O'Donnell K."/>
            <person name="Stajich J.E."/>
            <person name="Bonito G."/>
        </authorList>
    </citation>
    <scope>NUCLEOTIDE SEQUENCE [LARGE SCALE GENOMIC DNA]</scope>
    <source>
        <strain evidence="2 3">AD045</strain>
    </source>
</reference>
<feature type="region of interest" description="Disordered" evidence="1">
    <location>
        <begin position="1"/>
        <end position="37"/>
    </location>
</feature>
<feature type="compositionally biased region" description="Low complexity" evidence="1">
    <location>
        <begin position="26"/>
        <end position="37"/>
    </location>
</feature>